<accession>A0ABT5KZX9</accession>
<dbReference type="GO" id="GO:0016757">
    <property type="term" value="F:glycosyltransferase activity"/>
    <property type="evidence" value="ECO:0007669"/>
    <property type="project" value="UniProtKB-KW"/>
</dbReference>
<dbReference type="Gene3D" id="3.40.50.2000">
    <property type="entry name" value="Glycogen Phosphorylase B"/>
    <property type="match status" value="2"/>
</dbReference>
<evidence type="ECO:0000259" key="1">
    <source>
        <dbReference type="Pfam" id="PF13439"/>
    </source>
</evidence>
<keyword evidence="2" id="KW-0328">Glycosyltransferase</keyword>
<dbReference type="Proteomes" id="UP001218788">
    <property type="component" value="Unassembled WGS sequence"/>
</dbReference>
<dbReference type="SUPFAM" id="SSF53756">
    <property type="entry name" value="UDP-Glycosyltransferase/glycogen phosphorylase"/>
    <property type="match status" value="1"/>
</dbReference>
<feature type="domain" description="Glycosyltransferase subfamily 4-like N-terminal" evidence="1">
    <location>
        <begin position="13"/>
        <end position="172"/>
    </location>
</feature>
<comment type="caution">
    <text evidence="2">The sequence shown here is derived from an EMBL/GenBank/DDBJ whole genome shotgun (WGS) entry which is preliminary data.</text>
</comment>
<evidence type="ECO:0000313" key="3">
    <source>
        <dbReference type="Proteomes" id="UP001218788"/>
    </source>
</evidence>
<dbReference type="Pfam" id="PF13692">
    <property type="entry name" value="Glyco_trans_1_4"/>
    <property type="match status" value="1"/>
</dbReference>
<dbReference type="RefSeq" id="WP_273639079.1">
    <property type="nucleotide sequence ID" value="NZ_JAQQXP010000001.1"/>
</dbReference>
<evidence type="ECO:0000313" key="2">
    <source>
        <dbReference type="EMBL" id="MDC8830325.1"/>
    </source>
</evidence>
<keyword evidence="3" id="KW-1185">Reference proteome</keyword>
<dbReference type="InterPro" id="IPR028098">
    <property type="entry name" value="Glyco_trans_4-like_N"/>
</dbReference>
<name>A0ABT5KZX9_9ALTE</name>
<dbReference type="PANTHER" id="PTHR45947">
    <property type="entry name" value="SULFOQUINOVOSYL TRANSFERASE SQD2"/>
    <property type="match status" value="1"/>
</dbReference>
<reference evidence="2 3" key="1">
    <citation type="submission" date="2022-10" db="EMBL/GenBank/DDBJ databases">
        <title>Alteromonas sp. chi3 Genome sequencing.</title>
        <authorList>
            <person name="Park S."/>
        </authorList>
    </citation>
    <scope>NUCLEOTIDE SEQUENCE [LARGE SCALE GENOMIC DNA]</scope>
    <source>
        <strain evidence="3">chi3</strain>
    </source>
</reference>
<protein>
    <submittedName>
        <fullName evidence="2">Glycosyltransferase</fullName>
        <ecNumber evidence="2">2.4.-.-</ecNumber>
    </submittedName>
</protein>
<dbReference type="EMBL" id="JAQQXP010000001">
    <property type="protein sequence ID" value="MDC8830325.1"/>
    <property type="molecule type" value="Genomic_DNA"/>
</dbReference>
<organism evidence="2 3">
    <name type="scientific">Alteromonas gilva</name>
    <dbReference type="NCBI Taxonomy" id="2987522"/>
    <lineage>
        <taxon>Bacteria</taxon>
        <taxon>Pseudomonadati</taxon>
        <taxon>Pseudomonadota</taxon>
        <taxon>Gammaproteobacteria</taxon>
        <taxon>Alteromonadales</taxon>
        <taxon>Alteromonadaceae</taxon>
        <taxon>Alteromonas/Salinimonas group</taxon>
        <taxon>Alteromonas</taxon>
    </lineage>
</organism>
<dbReference type="Pfam" id="PF13439">
    <property type="entry name" value="Glyco_transf_4"/>
    <property type="match status" value="1"/>
</dbReference>
<gene>
    <name evidence="2" type="ORF">OIK42_06055</name>
</gene>
<proteinExistence type="predicted"/>
<dbReference type="PANTHER" id="PTHR45947:SF3">
    <property type="entry name" value="SULFOQUINOVOSYL TRANSFERASE SQD2"/>
    <property type="match status" value="1"/>
</dbReference>
<dbReference type="InterPro" id="IPR050194">
    <property type="entry name" value="Glycosyltransferase_grp1"/>
</dbReference>
<dbReference type="EC" id="2.4.-.-" evidence="2"/>
<sequence length="364" mass="40848">MKRIIHVVHRLDIGGLERVLLNCVNTMPATEFEHRIITLTGHSAEFAALLQHHIEVISLNKRDGNDWRIFKRFYNEIKRFKPDCVHSYNLATIELQGVAWFAGVKLRIHAEHGRDIVDPDGTNTKYRLMRKVLAKFIHRIVAVSEDLHSWLRDDVHIASSKLRLIVNGIDTAHFSPLSTPRHRNTFVFGHVGRLAQIKNQALLINAFYAATQRSPEFAEGCVLKIVGGGECLESLAQLIDDLQLAEKVVLAGPKLDIKAEYDGMDIFVMSSLAEGIPMTLLESMSCGVPPVVTRVGGIPEVVNAQCGRLYDSGNTQQLADIMVDLFSHRSQVSALGDKARDTIVAQYSEKSMVEAYIRLYRGEW</sequence>
<keyword evidence="2" id="KW-0808">Transferase</keyword>